<protein>
    <recommendedName>
        <fullName evidence="3">Aminoglycoside phosphotransferase</fullName>
    </recommendedName>
</protein>
<evidence type="ECO:0000313" key="2">
    <source>
        <dbReference type="Proteomes" id="UP000467193"/>
    </source>
</evidence>
<gene>
    <name evidence="1" type="ORF">MSEDJ_51000</name>
</gene>
<evidence type="ECO:0008006" key="3">
    <source>
        <dbReference type="Google" id="ProtNLM"/>
    </source>
</evidence>
<evidence type="ECO:0000313" key="1">
    <source>
        <dbReference type="EMBL" id="BBY31004.1"/>
    </source>
</evidence>
<dbReference type="AlphaFoldDB" id="A0A7I7QXD2"/>
<accession>A0A7I7QXD2</accession>
<name>A0A7I7QXD2_9MYCO</name>
<reference evidence="1 2" key="1">
    <citation type="journal article" date="2019" name="Emerg. Microbes Infect.">
        <title>Comprehensive subspecies identification of 175 nontuberculous mycobacteria species based on 7547 genomic profiles.</title>
        <authorList>
            <person name="Matsumoto Y."/>
            <person name="Kinjo T."/>
            <person name="Motooka D."/>
            <person name="Nabeya D."/>
            <person name="Jung N."/>
            <person name="Uechi K."/>
            <person name="Horii T."/>
            <person name="Iida T."/>
            <person name="Fujita J."/>
            <person name="Nakamura S."/>
        </authorList>
    </citation>
    <scope>NUCLEOTIDE SEQUENCE [LARGE SCALE GENOMIC DNA]</scope>
    <source>
        <strain evidence="1 2">JCM 17899</strain>
    </source>
</reference>
<dbReference type="InterPro" id="IPR011009">
    <property type="entry name" value="Kinase-like_dom_sf"/>
</dbReference>
<dbReference type="EMBL" id="AP022588">
    <property type="protein sequence ID" value="BBY31004.1"/>
    <property type="molecule type" value="Genomic_DNA"/>
</dbReference>
<dbReference type="KEGG" id="msei:MSEDJ_51000"/>
<keyword evidence="2" id="KW-1185">Reference proteome</keyword>
<organism evidence="1 2">
    <name type="scientific">Mycolicibacterium sediminis</name>
    <dbReference type="NCBI Taxonomy" id="1286180"/>
    <lineage>
        <taxon>Bacteria</taxon>
        <taxon>Bacillati</taxon>
        <taxon>Actinomycetota</taxon>
        <taxon>Actinomycetes</taxon>
        <taxon>Mycobacteriales</taxon>
        <taxon>Mycobacteriaceae</taxon>
        <taxon>Mycolicibacterium</taxon>
    </lineage>
</organism>
<dbReference type="SUPFAM" id="SSF56112">
    <property type="entry name" value="Protein kinase-like (PK-like)"/>
    <property type="match status" value="1"/>
</dbReference>
<proteinExistence type="predicted"/>
<sequence length="416" mass="45171">MWVLGDGTSAPIPADAAALIDGGPRFLTDAFRRFGSLPPTNEVTAITECVEVVGGSTGRKLTLTVAYRRPGPQTELFVKFSRDPTDPARDHGRTQMAPEVAFATLSTRPGFPITVPTTMFADYQRESGTGILVTERITFGRNGIEPQHVKCADYDMDDQLGHYRALFTAVARLAAADRAGAITHDLGGDAPAVGDRPNLDADRLHRRLDRLTEFASDHPGLLPANVRTASFLSGLHDHLPRLLAAEARVSRELGAHPELVALCHWNANVDNAWFWRDADGTLRCGLLDWGGVGPMNVAMAVWGAMSGAETAMWDDHLPELCAAFGDEFVRSGGGSLDVDRMIRHVLLYASVMGMTWLLDVPAHVRSAVPGLSAATTRMDAAIRDVESVRCRLQMLTNVLNLWETHGLGQMLDSLET</sequence>
<dbReference type="Proteomes" id="UP000467193">
    <property type="component" value="Chromosome"/>
</dbReference>
<dbReference type="RefSeq" id="WP_163800555.1">
    <property type="nucleotide sequence ID" value="NZ_AP022588.1"/>
</dbReference>